<dbReference type="Proteomes" id="UP000314294">
    <property type="component" value="Unassembled WGS sequence"/>
</dbReference>
<name>A0A4Z2GTC5_9TELE</name>
<comment type="caution">
    <text evidence="2">The sequence shown here is derived from an EMBL/GenBank/DDBJ whole genome shotgun (WGS) entry which is preliminary data.</text>
</comment>
<sequence length="271" mass="30060">MIFFLRFFFRKVKSSRKRFSDGHTTAPRETSEVQGAGPDSTCSRPSTVAWSLLSSTPTYSGSFLREMRARSSTFRVCVAENSMACLFSGGRDGVDVVQREPEEHNQPGKWSSRRPGVATTMLTPLASLWASAERLLPPMVRPKVCTWCTISSFSTPYVCIANSRVGERITTPVPGRKGKGRPSVSLLFLHCFGLLLNWDEKYHIGVSTSGASSSGAAVCFFFCCFLGFSSRPIFFRSSFICRSAMATGQHTWYVDDLMDLVFVDPAPYTDE</sequence>
<feature type="region of interest" description="Disordered" evidence="1">
    <location>
        <begin position="19"/>
        <end position="42"/>
    </location>
</feature>
<dbReference type="EMBL" id="SRLO01000431">
    <property type="protein sequence ID" value="TNN56355.1"/>
    <property type="molecule type" value="Genomic_DNA"/>
</dbReference>
<accession>A0A4Z2GTC5</accession>
<evidence type="ECO:0000313" key="2">
    <source>
        <dbReference type="EMBL" id="TNN56355.1"/>
    </source>
</evidence>
<keyword evidence="3" id="KW-1185">Reference proteome</keyword>
<organism evidence="2 3">
    <name type="scientific">Liparis tanakae</name>
    <name type="common">Tanaka's snailfish</name>
    <dbReference type="NCBI Taxonomy" id="230148"/>
    <lineage>
        <taxon>Eukaryota</taxon>
        <taxon>Metazoa</taxon>
        <taxon>Chordata</taxon>
        <taxon>Craniata</taxon>
        <taxon>Vertebrata</taxon>
        <taxon>Euteleostomi</taxon>
        <taxon>Actinopterygii</taxon>
        <taxon>Neopterygii</taxon>
        <taxon>Teleostei</taxon>
        <taxon>Neoteleostei</taxon>
        <taxon>Acanthomorphata</taxon>
        <taxon>Eupercaria</taxon>
        <taxon>Perciformes</taxon>
        <taxon>Cottioidei</taxon>
        <taxon>Cottales</taxon>
        <taxon>Liparidae</taxon>
        <taxon>Liparis</taxon>
    </lineage>
</organism>
<evidence type="ECO:0000256" key="1">
    <source>
        <dbReference type="SAM" id="MobiDB-lite"/>
    </source>
</evidence>
<dbReference type="AlphaFoldDB" id="A0A4Z2GTC5"/>
<protein>
    <submittedName>
        <fullName evidence="2">Uncharacterized protein</fullName>
    </submittedName>
</protein>
<gene>
    <name evidence="2" type="ORF">EYF80_033466</name>
</gene>
<proteinExistence type="predicted"/>
<reference evidence="2 3" key="1">
    <citation type="submission" date="2019-03" db="EMBL/GenBank/DDBJ databases">
        <title>First draft genome of Liparis tanakae, snailfish: a comprehensive survey of snailfish specific genes.</title>
        <authorList>
            <person name="Kim W."/>
            <person name="Song I."/>
            <person name="Jeong J.-H."/>
            <person name="Kim D."/>
            <person name="Kim S."/>
            <person name="Ryu S."/>
            <person name="Song J.Y."/>
            <person name="Lee S.K."/>
        </authorList>
    </citation>
    <scope>NUCLEOTIDE SEQUENCE [LARGE SCALE GENOMIC DNA]</scope>
    <source>
        <tissue evidence="2">Muscle</tissue>
    </source>
</reference>
<evidence type="ECO:0000313" key="3">
    <source>
        <dbReference type="Proteomes" id="UP000314294"/>
    </source>
</evidence>